<organism evidence="7 8">
    <name type="scientific">Apiospora marii</name>
    <dbReference type="NCBI Taxonomy" id="335849"/>
    <lineage>
        <taxon>Eukaryota</taxon>
        <taxon>Fungi</taxon>
        <taxon>Dikarya</taxon>
        <taxon>Ascomycota</taxon>
        <taxon>Pezizomycotina</taxon>
        <taxon>Sordariomycetes</taxon>
        <taxon>Xylariomycetidae</taxon>
        <taxon>Amphisphaeriales</taxon>
        <taxon>Apiosporaceae</taxon>
        <taxon>Apiospora</taxon>
    </lineage>
</organism>
<dbReference type="PANTHER" id="PTHR24287:SF17">
    <property type="entry name" value="P450, PUTATIVE (EUROFUNG)-RELATED"/>
    <property type="match status" value="1"/>
</dbReference>
<evidence type="ECO:0000256" key="3">
    <source>
        <dbReference type="ARBA" id="ARBA00022723"/>
    </source>
</evidence>
<dbReference type="InterPro" id="IPR002403">
    <property type="entry name" value="Cyt_P450_E_grp-IV"/>
</dbReference>
<protein>
    <recommendedName>
        <fullName evidence="9">Cytochrome P450</fullName>
    </recommendedName>
</protein>
<gene>
    <name evidence="7" type="ORF">PG991_008122</name>
</gene>
<dbReference type="Pfam" id="PF00067">
    <property type="entry name" value="p450"/>
    <property type="match status" value="1"/>
</dbReference>
<dbReference type="InterPro" id="IPR047146">
    <property type="entry name" value="Cyt_P450_E_CYP52_fungi"/>
</dbReference>
<comment type="similarity">
    <text evidence="2">Belongs to the cytochrome P450 family.</text>
</comment>
<name>A0ABR1RVJ0_9PEZI</name>
<accession>A0ABR1RVJ0</accession>
<evidence type="ECO:0000256" key="4">
    <source>
        <dbReference type="ARBA" id="ARBA00023002"/>
    </source>
</evidence>
<evidence type="ECO:0000256" key="6">
    <source>
        <dbReference type="ARBA" id="ARBA00023033"/>
    </source>
</evidence>
<keyword evidence="8" id="KW-1185">Reference proteome</keyword>
<comment type="cofactor">
    <cofactor evidence="1">
        <name>heme</name>
        <dbReference type="ChEBI" id="CHEBI:30413"/>
    </cofactor>
</comment>
<keyword evidence="5" id="KW-0408">Iron</keyword>
<dbReference type="EMBL" id="JAQQWI010000010">
    <property type="protein sequence ID" value="KAK8018932.1"/>
    <property type="molecule type" value="Genomic_DNA"/>
</dbReference>
<evidence type="ECO:0000256" key="1">
    <source>
        <dbReference type="ARBA" id="ARBA00001971"/>
    </source>
</evidence>
<evidence type="ECO:0008006" key="9">
    <source>
        <dbReference type="Google" id="ProtNLM"/>
    </source>
</evidence>
<evidence type="ECO:0000256" key="2">
    <source>
        <dbReference type="ARBA" id="ARBA00010617"/>
    </source>
</evidence>
<reference evidence="7 8" key="1">
    <citation type="submission" date="2023-01" db="EMBL/GenBank/DDBJ databases">
        <title>Analysis of 21 Apiospora genomes using comparative genomics revels a genus with tremendous synthesis potential of carbohydrate active enzymes and secondary metabolites.</title>
        <authorList>
            <person name="Sorensen T."/>
        </authorList>
    </citation>
    <scope>NUCLEOTIDE SEQUENCE [LARGE SCALE GENOMIC DNA]</scope>
    <source>
        <strain evidence="7 8">CBS 20057</strain>
    </source>
</reference>
<dbReference type="Gene3D" id="1.10.630.10">
    <property type="entry name" value="Cytochrome P450"/>
    <property type="match status" value="1"/>
</dbReference>
<keyword evidence="3" id="KW-0479">Metal-binding</keyword>
<dbReference type="InterPro" id="IPR036396">
    <property type="entry name" value="Cyt_P450_sf"/>
</dbReference>
<keyword evidence="4" id="KW-0560">Oxidoreductase</keyword>
<keyword evidence="6" id="KW-0503">Monooxygenase</keyword>
<proteinExistence type="inferred from homology"/>
<evidence type="ECO:0000313" key="8">
    <source>
        <dbReference type="Proteomes" id="UP001396898"/>
    </source>
</evidence>
<comment type="caution">
    <text evidence="7">The sequence shown here is derived from an EMBL/GenBank/DDBJ whole genome shotgun (WGS) entry which is preliminary data.</text>
</comment>
<evidence type="ECO:0000313" key="7">
    <source>
        <dbReference type="EMBL" id="KAK8018932.1"/>
    </source>
</evidence>
<sequence>MYLNTFSQVCLLLLFSHLSITYLVHYAKRWSSAKKVRENRQCKEGKTERPWDVLGLGKIVASVQAVAQENPSEYLDTLWGEYGDTYVASFFGVKVAFTRDAANLRHILLSRWTDFDAGRNIRERMMEDISPRSISAADGAAWREKRGMWRQQFSRLPDLFHMPSQDMHFRRLLDRIPSDGETAVDVQALLVDMATDLLQEFTTGECADCQTPDKQTPYQKQWMESAARVQRNVAWIGNLGPLSRLVPMGPWKKDVAVYHRYMGAIIDRKIAEIAKTTLPVDLAAGGEQKEERQSLLDGLVRWNDDPLLIRDSMISISFSNDSLAGIMTATLWFLSRDARVYAKLRQTVLDTVGYEVPTYQQIGGFPYLQQVTNEAMRLLPPIPVNARIANKDTWLPTGGGPEGKDSLLIKKGQPLVLSTWGAGRHSKNFGDDALEFRPERWDDLSTDTPGFLPFLIGPRTCSGQAYVQRQSTYTLVRFVQHFSKIESRDSRPYAPRTRLALSNRNGIWVSVTPDPLAK</sequence>
<dbReference type="Proteomes" id="UP001396898">
    <property type="component" value="Unassembled WGS sequence"/>
</dbReference>
<dbReference type="InterPro" id="IPR001128">
    <property type="entry name" value="Cyt_P450"/>
</dbReference>
<dbReference type="PRINTS" id="PR00465">
    <property type="entry name" value="EP450IV"/>
</dbReference>
<evidence type="ECO:0000256" key="5">
    <source>
        <dbReference type="ARBA" id="ARBA00023004"/>
    </source>
</evidence>
<dbReference type="SUPFAM" id="SSF48264">
    <property type="entry name" value="Cytochrome P450"/>
    <property type="match status" value="1"/>
</dbReference>
<dbReference type="PANTHER" id="PTHR24287">
    <property type="entry name" value="P450, PUTATIVE (EUROFUNG)-RELATED"/>
    <property type="match status" value="1"/>
</dbReference>